<comment type="caution">
    <text evidence="2">The sequence shown here is derived from an EMBL/GenBank/DDBJ whole genome shotgun (WGS) entry which is preliminary data.</text>
</comment>
<evidence type="ECO:0000313" key="3">
    <source>
        <dbReference type="Proteomes" id="UP000315344"/>
    </source>
</evidence>
<feature type="transmembrane region" description="Helical" evidence="1">
    <location>
        <begin position="35"/>
        <end position="67"/>
    </location>
</feature>
<evidence type="ECO:0000256" key="1">
    <source>
        <dbReference type="SAM" id="Phobius"/>
    </source>
</evidence>
<dbReference type="Proteomes" id="UP000315344">
    <property type="component" value="Unassembled WGS sequence"/>
</dbReference>
<reference evidence="2 3" key="1">
    <citation type="journal article" date="2017" name="Nat. Commun.">
        <title>In situ click chemistry generation of cyclooxygenase-2 inhibitors.</title>
        <authorList>
            <person name="Bhardwaj A."/>
            <person name="Kaur J."/>
            <person name="Wuest M."/>
            <person name="Wuest F."/>
        </authorList>
    </citation>
    <scope>NUCLEOTIDE SEQUENCE [LARGE SCALE GENOMIC DNA]</scope>
    <source>
        <strain evidence="2">S2_012_000_R3_94</strain>
    </source>
</reference>
<keyword evidence="1" id="KW-1133">Transmembrane helix</keyword>
<dbReference type="EMBL" id="VAFL01000015">
    <property type="protein sequence ID" value="TKW65208.1"/>
    <property type="molecule type" value="Genomic_DNA"/>
</dbReference>
<gene>
    <name evidence="2" type="ORF">DI616_15890</name>
</gene>
<organism evidence="2 3">
    <name type="scientific">Paracoccus denitrificans</name>
    <dbReference type="NCBI Taxonomy" id="266"/>
    <lineage>
        <taxon>Bacteria</taxon>
        <taxon>Pseudomonadati</taxon>
        <taxon>Pseudomonadota</taxon>
        <taxon>Alphaproteobacteria</taxon>
        <taxon>Rhodobacterales</taxon>
        <taxon>Paracoccaceae</taxon>
        <taxon>Paracoccus</taxon>
    </lineage>
</organism>
<dbReference type="AlphaFoldDB" id="A0A533I667"/>
<name>A0A533I667_PARDE</name>
<protein>
    <submittedName>
        <fullName evidence="2">Uncharacterized protein</fullName>
    </submittedName>
</protein>
<accession>A0A533I667</accession>
<keyword evidence="1" id="KW-0472">Membrane</keyword>
<sequence length="71" mass="8255">MKPFKIVVLTFLIVWAAFCAYNYPRMKREKDTTQVEFIMVVVFWSLVLSLLSNLLMVVIALCFKFLFTGAV</sequence>
<proteinExistence type="predicted"/>
<keyword evidence="1" id="KW-0812">Transmembrane</keyword>
<feature type="transmembrane region" description="Helical" evidence="1">
    <location>
        <begin position="6"/>
        <end position="23"/>
    </location>
</feature>
<evidence type="ECO:0000313" key="2">
    <source>
        <dbReference type="EMBL" id="TKW65208.1"/>
    </source>
</evidence>